<dbReference type="EMBL" id="CP009976">
    <property type="protein sequence ID" value="AIZ40461.1"/>
    <property type="molecule type" value="Genomic_DNA"/>
</dbReference>
<proteinExistence type="predicted"/>
<reference evidence="1 2" key="1">
    <citation type="journal article" date="2014" name="Environ. Microbiol.">
        <title>Contrasting genomic patterns and infection strategies of two co-existing Bacteroidetes podovirus genera.</title>
        <authorList>
            <person name="Holmfeldt K."/>
            <person name="Howard-Varona C."/>
            <person name="Solonenko N."/>
            <person name="Sullivan M.B."/>
        </authorList>
    </citation>
    <scope>NUCLEOTIDE SEQUENCE [LARGE SCALE GENOMIC DNA]</scope>
    <source>
        <strain evidence="1 2">18</strain>
    </source>
</reference>
<organism evidence="1 2">
    <name type="scientific">Cellulophaga baltica 18</name>
    <dbReference type="NCBI Taxonomy" id="1348584"/>
    <lineage>
        <taxon>Bacteria</taxon>
        <taxon>Pseudomonadati</taxon>
        <taxon>Bacteroidota</taxon>
        <taxon>Flavobacteriia</taxon>
        <taxon>Flavobacteriales</taxon>
        <taxon>Flavobacteriaceae</taxon>
        <taxon>Cellulophaga</taxon>
    </lineage>
</organism>
<name>A0AAU8R9C5_9FLAO</name>
<dbReference type="AlphaFoldDB" id="A0AAU8R9C5"/>
<dbReference type="KEGG" id="cbat:M666_02050"/>
<evidence type="ECO:0000313" key="1">
    <source>
        <dbReference type="EMBL" id="AIZ40461.1"/>
    </source>
</evidence>
<sequence>MDINLILNKINFVSRYKEICLDHNDYENRLRGRNTKRYLAILKKLDENFSYVSKDKFFTLKYEYEAFELNLGLVINDGLVEPSLYVIRNEDWILYHRFDFISEKLHPGFRENFNLPKYKAEAELEAVLTEILKLYKDIRVAFVKDF</sequence>
<accession>A0AAU8R9C5</accession>
<evidence type="ECO:0000313" key="2">
    <source>
        <dbReference type="Proteomes" id="UP000030786"/>
    </source>
</evidence>
<gene>
    <name evidence="1" type="ORF">M666_02050</name>
</gene>
<dbReference type="Proteomes" id="UP000030786">
    <property type="component" value="Chromosome"/>
</dbReference>
<evidence type="ECO:0008006" key="3">
    <source>
        <dbReference type="Google" id="ProtNLM"/>
    </source>
</evidence>
<protein>
    <recommendedName>
        <fullName evidence="3">DUF3806 domain-containing protein</fullName>
    </recommendedName>
</protein>